<keyword evidence="3" id="KW-1185">Reference proteome</keyword>
<sequence length="303" mass="32921">MRVTIAAAGTRTGAATIQSLIKKETANTEIYTCYRNLAKVPDAFKEYPGFHAVQADVNDKSSLDFAGSHSVLAMTPPVFENSHEQSRTVCTNIKEAVEKSGTVKRLILLSSKGAEFESGVGEIHTNHLAEQTLKDTNVEELLFVRPCYFMDNWTEMTETLQGDEPFFMSSITPIDYKFPMVANQDIGTALAMGLTSSYAPPKKPYIFELHGPEDYSPADVQAAFAAALGKPVKIQPIEKADLAGFFSEFLPPNVVPSYVEMTESILPDGRIGESASSSENGPDIVRGKTSLNDAMKHALAGTV</sequence>
<evidence type="ECO:0000259" key="1">
    <source>
        <dbReference type="Pfam" id="PF05368"/>
    </source>
</evidence>
<dbReference type="Pfam" id="PF05368">
    <property type="entry name" value="NmrA"/>
    <property type="match status" value="1"/>
</dbReference>
<dbReference type="AlphaFoldDB" id="A0A0A1SJ21"/>
<dbReference type="InterPro" id="IPR036291">
    <property type="entry name" value="NAD(P)-bd_dom_sf"/>
</dbReference>
<feature type="domain" description="NmrA-like" evidence="1">
    <location>
        <begin position="3"/>
        <end position="255"/>
    </location>
</feature>
<evidence type="ECO:0000313" key="3">
    <source>
        <dbReference type="Proteomes" id="UP000039046"/>
    </source>
</evidence>
<dbReference type="InterPro" id="IPR051604">
    <property type="entry name" value="Ergot_Alk_Oxidoreductase"/>
</dbReference>
<dbReference type="SUPFAM" id="SSF51735">
    <property type="entry name" value="NAD(P)-binding Rossmann-fold domains"/>
    <property type="match status" value="1"/>
</dbReference>
<name>A0A0A1SJ21_9HYPO</name>
<dbReference type="STRING" id="1531966.A0A0A1SJ21"/>
<reference evidence="2 3" key="1">
    <citation type="journal article" date="2015" name="Genome Announc.">
        <title>Draft Genome Sequence and Gene Annotation of the Entomopathogenic Fungus Verticillium hemipterigenum.</title>
        <authorList>
            <person name="Horn F."/>
            <person name="Habel A."/>
            <person name="Scharf D.H."/>
            <person name="Dworschak J."/>
            <person name="Brakhage A.A."/>
            <person name="Guthke R."/>
            <person name="Hertweck C."/>
            <person name="Linde J."/>
        </authorList>
    </citation>
    <scope>NUCLEOTIDE SEQUENCE [LARGE SCALE GENOMIC DNA]</scope>
</reference>
<dbReference type="PANTHER" id="PTHR43162:SF1">
    <property type="entry name" value="PRESTALK A DIFFERENTIATION PROTEIN A"/>
    <property type="match status" value="1"/>
</dbReference>
<dbReference type="OrthoDB" id="419598at2759"/>
<dbReference type="EMBL" id="CDHN01000001">
    <property type="protein sequence ID" value="CEJ80123.1"/>
    <property type="molecule type" value="Genomic_DNA"/>
</dbReference>
<gene>
    <name evidence="2" type="ORF">VHEMI00328</name>
</gene>
<protein>
    <recommendedName>
        <fullName evidence="1">NmrA-like domain-containing protein</fullName>
    </recommendedName>
</protein>
<accession>A0A0A1SJ21</accession>
<dbReference type="InterPro" id="IPR008030">
    <property type="entry name" value="NmrA-like"/>
</dbReference>
<dbReference type="Gene3D" id="3.40.50.720">
    <property type="entry name" value="NAD(P)-binding Rossmann-like Domain"/>
    <property type="match status" value="1"/>
</dbReference>
<dbReference type="HOGENOM" id="CLU_007383_10_5_1"/>
<dbReference type="PANTHER" id="PTHR43162">
    <property type="match status" value="1"/>
</dbReference>
<proteinExistence type="predicted"/>
<evidence type="ECO:0000313" key="2">
    <source>
        <dbReference type="EMBL" id="CEJ80123.1"/>
    </source>
</evidence>
<dbReference type="Gene3D" id="3.90.25.10">
    <property type="entry name" value="UDP-galactose 4-epimerase, domain 1"/>
    <property type="match status" value="1"/>
</dbReference>
<organism evidence="2 3">
    <name type="scientific">[Torrubiella] hemipterigena</name>
    <dbReference type="NCBI Taxonomy" id="1531966"/>
    <lineage>
        <taxon>Eukaryota</taxon>
        <taxon>Fungi</taxon>
        <taxon>Dikarya</taxon>
        <taxon>Ascomycota</taxon>
        <taxon>Pezizomycotina</taxon>
        <taxon>Sordariomycetes</taxon>
        <taxon>Hypocreomycetidae</taxon>
        <taxon>Hypocreales</taxon>
        <taxon>Clavicipitaceae</taxon>
        <taxon>Clavicipitaceae incertae sedis</taxon>
        <taxon>'Torrubiella' clade</taxon>
    </lineage>
</organism>
<dbReference type="Proteomes" id="UP000039046">
    <property type="component" value="Unassembled WGS sequence"/>
</dbReference>